<dbReference type="InterPro" id="IPR007801">
    <property type="entry name" value="MbnB/TglH/ChrH"/>
</dbReference>
<protein>
    <submittedName>
        <fullName evidence="1">Uncharacterized protein</fullName>
    </submittedName>
</protein>
<evidence type="ECO:0000313" key="1">
    <source>
        <dbReference type="EMBL" id="PSR21832.1"/>
    </source>
</evidence>
<dbReference type="Pfam" id="PF05114">
    <property type="entry name" value="MbnB_TglH_ChrH"/>
    <property type="match status" value="1"/>
</dbReference>
<dbReference type="EMBL" id="PXYT01000124">
    <property type="protein sequence ID" value="PSR21832.1"/>
    <property type="molecule type" value="Genomic_DNA"/>
</dbReference>
<dbReference type="Proteomes" id="UP000242699">
    <property type="component" value="Unassembled WGS sequence"/>
</dbReference>
<organism evidence="1 2">
    <name type="scientific">Sulfobacillus benefaciens</name>
    <dbReference type="NCBI Taxonomy" id="453960"/>
    <lineage>
        <taxon>Bacteria</taxon>
        <taxon>Bacillati</taxon>
        <taxon>Bacillota</taxon>
        <taxon>Clostridia</taxon>
        <taxon>Eubacteriales</taxon>
        <taxon>Clostridiales Family XVII. Incertae Sedis</taxon>
        <taxon>Sulfobacillus</taxon>
    </lineage>
</organism>
<evidence type="ECO:0000313" key="2">
    <source>
        <dbReference type="Proteomes" id="UP000242699"/>
    </source>
</evidence>
<reference evidence="1 2" key="1">
    <citation type="journal article" date="2014" name="BMC Genomics">
        <title>Comparison of environmental and isolate Sulfobacillus genomes reveals diverse carbon, sulfur, nitrogen, and hydrogen metabolisms.</title>
        <authorList>
            <person name="Justice N.B."/>
            <person name="Norman A."/>
            <person name="Brown C.T."/>
            <person name="Singh A."/>
            <person name="Thomas B.C."/>
            <person name="Banfield J.F."/>
        </authorList>
    </citation>
    <scope>NUCLEOTIDE SEQUENCE [LARGE SCALE GENOMIC DNA]</scope>
    <source>
        <strain evidence="1">AMDSBA1</strain>
    </source>
</reference>
<proteinExistence type="predicted"/>
<dbReference type="Gene3D" id="3.20.20.150">
    <property type="entry name" value="Divalent-metal-dependent TIM barrel enzymes"/>
    <property type="match status" value="1"/>
</dbReference>
<gene>
    <name evidence="1" type="ORF">C7B43_21070</name>
</gene>
<accession>A0A2T2WHV9</accession>
<sequence>MPPLSSYHSERVQSEVWTLLHDACRSFPNLKASLIERDQNFPKSMEEIWADVDTASAIMFAEMGRTESA</sequence>
<comment type="caution">
    <text evidence="1">The sequence shown here is derived from an EMBL/GenBank/DDBJ whole genome shotgun (WGS) entry which is preliminary data.</text>
</comment>
<dbReference type="AlphaFoldDB" id="A0A2T2WHV9"/>
<name>A0A2T2WHV9_9FIRM</name>